<keyword evidence="1" id="KW-0732">Signal</keyword>
<feature type="signal peptide" evidence="1">
    <location>
        <begin position="1"/>
        <end position="19"/>
    </location>
</feature>
<accession>A0A4Z2G433</accession>
<name>A0A4Z2G433_9TELE</name>
<keyword evidence="3" id="KW-1185">Reference proteome</keyword>
<evidence type="ECO:0000313" key="2">
    <source>
        <dbReference type="EMBL" id="TNN48269.1"/>
    </source>
</evidence>
<evidence type="ECO:0000313" key="3">
    <source>
        <dbReference type="Proteomes" id="UP000314294"/>
    </source>
</evidence>
<dbReference type="Proteomes" id="UP000314294">
    <property type="component" value="Unassembled WGS sequence"/>
</dbReference>
<reference evidence="2 3" key="1">
    <citation type="submission" date="2019-03" db="EMBL/GenBank/DDBJ databases">
        <title>First draft genome of Liparis tanakae, snailfish: a comprehensive survey of snailfish specific genes.</title>
        <authorList>
            <person name="Kim W."/>
            <person name="Song I."/>
            <person name="Jeong J.-H."/>
            <person name="Kim D."/>
            <person name="Kim S."/>
            <person name="Ryu S."/>
            <person name="Song J.Y."/>
            <person name="Lee S.K."/>
        </authorList>
    </citation>
    <scope>NUCLEOTIDE SEQUENCE [LARGE SCALE GENOMIC DNA]</scope>
    <source>
        <tissue evidence="2">Muscle</tissue>
    </source>
</reference>
<sequence>MSSHWVFQATLFALGSCGGGEGGGGYERVLCSSTTAILLRETLMSRQRTEIDSFSSVMGNRLFTKIFRIYDRRSKKIGTHGLSTV</sequence>
<comment type="caution">
    <text evidence="2">The sequence shown here is derived from an EMBL/GenBank/DDBJ whole genome shotgun (WGS) entry which is preliminary data.</text>
</comment>
<organism evidence="2 3">
    <name type="scientific">Liparis tanakae</name>
    <name type="common">Tanaka's snailfish</name>
    <dbReference type="NCBI Taxonomy" id="230148"/>
    <lineage>
        <taxon>Eukaryota</taxon>
        <taxon>Metazoa</taxon>
        <taxon>Chordata</taxon>
        <taxon>Craniata</taxon>
        <taxon>Vertebrata</taxon>
        <taxon>Euteleostomi</taxon>
        <taxon>Actinopterygii</taxon>
        <taxon>Neopterygii</taxon>
        <taxon>Teleostei</taxon>
        <taxon>Neoteleostei</taxon>
        <taxon>Acanthomorphata</taxon>
        <taxon>Eupercaria</taxon>
        <taxon>Perciformes</taxon>
        <taxon>Cottioidei</taxon>
        <taxon>Cottales</taxon>
        <taxon>Liparidae</taxon>
        <taxon>Liparis</taxon>
    </lineage>
</organism>
<protein>
    <recommendedName>
        <fullName evidence="4">Secreted protein</fullName>
    </recommendedName>
</protein>
<feature type="chain" id="PRO_5021252230" description="Secreted protein" evidence="1">
    <location>
        <begin position="20"/>
        <end position="85"/>
    </location>
</feature>
<evidence type="ECO:0008006" key="4">
    <source>
        <dbReference type="Google" id="ProtNLM"/>
    </source>
</evidence>
<gene>
    <name evidence="2" type="ORF">EYF80_041539</name>
</gene>
<proteinExistence type="predicted"/>
<evidence type="ECO:0000256" key="1">
    <source>
        <dbReference type="SAM" id="SignalP"/>
    </source>
</evidence>
<dbReference type="AlphaFoldDB" id="A0A4Z2G433"/>
<dbReference type="EMBL" id="SRLO01000704">
    <property type="protein sequence ID" value="TNN48269.1"/>
    <property type="molecule type" value="Genomic_DNA"/>
</dbReference>